<proteinExistence type="predicted"/>
<evidence type="ECO:0000313" key="2">
    <source>
        <dbReference type="Proteomes" id="UP000461739"/>
    </source>
</evidence>
<evidence type="ECO:0000313" key="1">
    <source>
        <dbReference type="EMBL" id="KAB2447027.1"/>
    </source>
</evidence>
<sequence>MNKETLVVTDEILDRYKREMILKAKWTDDSIKEAYSAWDSIKAKELDGKNEEVIRKLVAGITNAVAIVRILNVPNNNQQQSEILATKRVKAIKNKWPNLPEAPQGLKQIRNALEHFEDRLDSWAFTSTSHSIVDLNLGVSKDAPQKLGDLFEVSKKEFFRNVDEEGNFLFWNHKVKISDISKWVNNIKEQLEK</sequence>
<dbReference type="Proteomes" id="UP000461739">
    <property type="component" value="Unassembled WGS sequence"/>
</dbReference>
<gene>
    <name evidence="1" type="ORF">F8165_26015</name>
</gene>
<dbReference type="AlphaFoldDB" id="A0AAN6B524"/>
<dbReference type="RefSeq" id="WP_151527281.1">
    <property type="nucleotide sequence ID" value="NZ_JBNTLZ010000002.1"/>
</dbReference>
<organism evidence="1 2">
    <name type="scientific">Bacillus cereus</name>
    <dbReference type="NCBI Taxonomy" id="1396"/>
    <lineage>
        <taxon>Bacteria</taxon>
        <taxon>Bacillati</taxon>
        <taxon>Bacillota</taxon>
        <taxon>Bacilli</taxon>
        <taxon>Bacillales</taxon>
        <taxon>Bacillaceae</taxon>
        <taxon>Bacillus</taxon>
        <taxon>Bacillus cereus group</taxon>
    </lineage>
</organism>
<reference evidence="1 2" key="1">
    <citation type="submission" date="2019-10" db="EMBL/GenBank/DDBJ databases">
        <title>Bacillus from the desert of Cuatro Cinegas, Coahuila.</title>
        <authorList>
            <person name="Olmedo-Alvarez G."/>
            <person name="Saldana S."/>
            <person name="Barcelo D."/>
        </authorList>
    </citation>
    <scope>NUCLEOTIDE SEQUENCE [LARGE SCALE GENOMIC DNA]</scope>
    <source>
        <strain evidence="1 2">CH316_11T</strain>
    </source>
</reference>
<protein>
    <submittedName>
        <fullName evidence="1">Uncharacterized protein</fullName>
    </submittedName>
</protein>
<name>A0AAN6B524_BACCE</name>
<comment type="caution">
    <text evidence="1">The sequence shown here is derived from an EMBL/GenBank/DDBJ whole genome shotgun (WGS) entry which is preliminary data.</text>
</comment>
<dbReference type="EMBL" id="WBPI01000023">
    <property type="protein sequence ID" value="KAB2447027.1"/>
    <property type="molecule type" value="Genomic_DNA"/>
</dbReference>
<accession>A0AAN6B524</accession>